<dbReference type="OrthoDB" id="2757812at2759"/>
<dbReference type="EMBL" id="CCBP010000345">
    <property type="protein sequence ID" value="CDO76168.1"/>
    <property type="molecule type" value="Genomic_DNA"/>
</dbReference>
<feature type="region of interest" description="Disordered" evidence="1">
    <location>
        <begin position="50"/>
        <end position="119"/>
    </location>
</feature>
<feature type="compositionally biased region" description="Acidic residues" evidence="1">
    <location>
        <begin position="11"/>
        <end position="21"/>
    </location>
</feature>
<proteinExistence type="predicted"/>
<sequence length="347" mass="37615">MTELLNYVDNSAEEEDGEADKEEEHQEEYPDVLIHVPPLDWAPPVAFAGVAPPPPAAGIFTNEGHGELSLPPPLEDQPAASANVAPPPPEHVAKAAEGQDPDVPVHGRPRREHKAPPVYPEGWIASKDVQAILNPDKLLTAEARLQALENILMRANMAESPSDATVADASTVTAATVPDDKGRESFPDLLLCHTHSAELKKPADKDKIFSCNCRMKLEVVHHCFPGILEIKGGPSRSLRGSTLTARTKNALRGAEDEPYDYVRVCFEGDLCADSAIVISAAGLYWRWIGVELHQVEGAPIWISGSDASDEQLNKLRDEALIPILETHATYPSTMVANPPPRPPPKPQ</sequence>
<protein>
    <submittedName>
        <fullName evidence="2">Uncharacterized protein</fullName>
    </submittedName>
</protein>
<dbReference type="Proteomes" id="UP000029665">
    <property type="component" value="Unassembled WGS sequence"/>
</dbReference>
<keyword evidence="3" id="KW-1185">Reference proteome</keyword>
<gene>
    <name evidence="2" type="ORF">BN946_scf185034.g1</name>
</gene>
<dbReference type="AlphaFoldDB" id="A0A060SUL9"/>
<reference evidence="2" key="1">
    <citation type="submission" date="2014-01" db="EMBL/GenBank/DDBJ databases">
        <title>The genome of the white-rot fungus Pycnoporus cinnabarinus: a basidiomycete model with a versatile arsenal for lignocellulosic biomass breakdown.</title>
        <authorList>
            <person name="Levasseur A."/>
            <person name="Lomascolo A."/>
            <person name="Ruiz-Duenas F.J."/>
            <person name="Uzan E."/>
            <person name="Piumi F."/>
            <person name="Kues U."/>
            <person name="Ram A.F.J."/>
            <person name="Murat C."/>
            <person name="Haon M."/>
            <person name="Benoit I."/>
            <person name="Arfi Y."/>
            <person name="Chevret D."/>
            <person name="Drula E."/>
            <person name="Kwon M.J."/>
            <person name="Gouret P."/>
            <person name="Lesage-Meessen L."/>
            <person name="Lombard V."/>
            <person name="Mariette J."/>
            <person name="Noirot C."/>
            <person name="Park J."/>
            <person name="Patyshakuliyeva A."/>
            <person name="Wieneger R.A.B."/>
            <person name="Wosten H.A.B."/>
            <person name="Martin F."/>
            <person name="Coutinho P.M."/>
            <person name="de Vries R."/>
            <person name="Martinez A.T."/>
            <person name="Klopp C."/>
            <person name="Pontarotti P."/>
            <person name="Henrissat B."/>
            <person name="Record E."/>
        </authorList>
    </citation>
    <scope>NUCLEOTIDE SEQUENCE [LARGE SCALE GENOMIC DNA]</scope>
    <source>
        <strain evidence="2">BRFM137</strain>
    </source>
</reference>
<comment type="caution">
    <text evidence="2">The sequence shown here is derived from an EMBL/GenBank/DDBJ whole genome shotgun (WGS) entry which is preliminary data.</text>
</comment>
<name>A0A060SUL9_PYCCI</name>
<organism evidence="2 3">
    <name type="scientific">Pycnoporus cinnabarinus</name>
    <name type="common">Cinnabar-red polypore</name>
    <name type="synonym">Trametes cinnabarina</name>
    <dbReference type="NCBI Taxonomy" id="5643"/>
    <lineage>
        <taxon>Eukaryota</taxon>
        <taxon>Fungi</taxon>
        <taxon>Dikarya</taxon>
        <taxon>Basidiomycota</taxon>
        <taxon>Agaricomycotina</taxon>
        <taxon>Agaricomycetes</taxon>
        <taxon>Polyporales</taxon>
        <taxon>Polyporaceae</taxon>
        <taxon>Trametes</taxon>
    </lineage>
</organism>
<feature type="region of interest" description="Disordered" evidence="1">
    <location>
        <begin position="1"/>
        <end position="29"/>
    </location>
</feature>
<accession>A0A060SUL9</accession>
<evidence type="ECO:0000256" key="1">
    <source>
        <dbReference type="SAM" id="MobiDB-lite"/>
    </source>
</evidence>
<dbReference type="HOGENOM" id="CLU_799600_0_0_1"/>
<evidence type="ECO:0000313" key="3">
    <source>
        <dbReference type="Proteomes" id="UP000029665"/>
    </source>
</evidence>
<evidence type="ECO:0000313" key="2">
    <source>
        <dbReference type="EMBL" id="CDO76168.1"/>
    </source>
</evidence>